<reference evidence="5" key="2">
    <citation type="submission" date="2019-10" db="EMBL/GenBank/DDBJ databases">
        <title>A de novo genome assembly of a pear dwarfing rootstock.</title>
        <authorList>
            <person name="Wang F."/>
            <person name="Wang J."/>
            <person name="Li S."/>
            <person name="Zhang Y."/>
            <person name="Fang M."/>
            <person name="Ma L."/>
            <person name="Zhao Y."/>
            <person name="Jiang S."/>
        </authorList>
    </citation>
    <scope>NUCLEOTIDE SEQUENCE [LARGE SCALE GENOMIC DNA]</scope>
</reference>
<dbReference type="GO" id="GO:0008233">
    <property type="term" value="F:peptidase activity"/>
    <property type="evidence" value="ECO:0007669"/>
    <property type="project" value="UniProtKB-KW"/>
</dbReference>
<dbReference type="Pfam" id="PF13976">
    <property type="entry name" value="gag_pre-integrs"/>
    <property type="match status" value="1"/>
</dbReference>
<reference evidence="4 5" key="1">
    <citation type="submission" date="2019-09" db="EMBL/GenBank/DDBJ databases">
        <authorList>
            <person name="Ou C."/>
        </authorList>
    </citation>
    <scope>NUCLEOTIDE SEQUENCE [LARGE SCALE GENOMIC DNA]</scope>
    <source>
        <strain evidence="4">S2</strain>
        <tissue evidence="4">Leaf</tissue>
    </source>
</reference>
<organism evidence="4 5">
    <name type="scientific">Pyrus ussuriensis x Pyrus communis</name>
    <dbReference type="NCBI Taxonomy" id="2448454"/>
    <lineage>
        <taxon>Eukaryota</taxon>
        <taxon>Viridiplantae</taxon>
        <taxon>Streptophyta</taxon>
        <taxon>Embryophyta</taxon>
        <taxon>Tracheophyta</taxon>
        <taxon>Spermatophyta</taxon>
        <taxon>Magnoliopsida</taxon>
        <taxon>eudicotyledons</taxon>
        <taxon>Gunneridae</taxon>
        <taxon>Pentapetalae</taxon>
        <taxon>rosids</taxon>
        <taxon>fabids</taxon>
        <taxon>Rosales</taxon>
        <taxon>Rosaceae</taxon>
        <taxon>Amygdaloideae</taxon>
        <taxon>Maleae</taxon>
        <taxon>Pyrus</taxon>
    </lineage>
</organism>
<evidence type="ECO:0000313" key="4">
    <source>
        <dbReference type="EMBL" id="KAB2608508.1"/>
    </source>
</evidence>
<dbReference type="InterPro" id="IPR036397">
    <property type="entry name" value="RNaseH_sf"/>
</dbReference>
<dbReference type="GO" id="GO:0006508">
    <property type="term" value="P:proteolysis"/>
    <property type="evidence" value="ECO:0007669"/>
    <property type="project" value="UniProtKB-KW"/>
</dbReference>
<dbReference type="InterPro" id="IPR036875">
    <property type="entry name" value="Znf_CCHC_sf"/>
</dbReference>
<name>A0A5N5FZF2_9ROSA</name>
<gene>
    <name evidence="4" type="ORF">D8674_011676</name>
</gene>
<keyword evidence="5" id="KW-1185">Reference proteome</keyword>
<comment type="caution">
    <text evidence="4">The sequence shown here is derived from an EMBL/GenBank/DDBJ whole genome shotgun (WGS) entry which is preliminary data.</text>
</comment>
<dbReference type="InterPro" id="IPR054722">
    <property type="entry name" value="PolX-like_BBD"/>
</dbReference>
<dbReference type="GO" id="GO:0008270">
    <property type="term" value="F:zinc ion binding"/>
    <property type="evidence" value="ECO:0007669"/>
    <property type="project" value="InterPro"/>
</dbReference>
<dbReference type="SMART" id="SM00343">
    <property type="entry name" value="ZnF_C2HC"/>
    <property type="match status" value="2"/>
</dbReference>
<dbReference type="AlphaFoldDB" id="A0A5N5FZF2"/>
<reference evidence="4 5" key="3">
    <citation type="submission" date="2019-11" db="EMBL/GenBank/DDBJ databases">
        <title>A de novo genome assembly of a pear dwarfing rootstock.</title>
        <authorList>
            <person name="Wang F."/>
            <person name="Wang J."/>
            <person name="Li S."/>
            <person name="Zhang Y."/>
            <person name="Fang M."/>
            <person name="Ma L."/>
            <person name="Zhao Y."/>
            <person name="Jiang S."/>
        </authorList>
    </citation>
    <scope>NUCLEOTIDE SEQUENCE [LARGE SCALE GENOMIC DNA]</scope>
    <source>
        <strain evidence="4">S2</strain>
        <tissue evidence="4">Leaf</tissue>
    </source>
</reference>
<keyword evidence="1" id="KW-0378">Hydrolase</keyword>
<accession>A0A5N5FZF2</accession>
<dbReference type="InterPro" id="IPR001878">
    <property type="entry name" value="Znf_CCHC"/>
</dbReference>
<dbReference type="SUPFAM" id="SSF57756">
    <property type="entry name" value="Retrovirus zinc finger-like domains"/>
    <property type="match status" value="1"/>
</dbReference>
<evidence type="ECO:0000313" key="5">
    <source>
        <dbReference type="Proteomes" id="UP000327157"/>
    </source>
</evidence>
<proteinExistence type="predicted"/>
<evidence type="ECO:0000259" key="3">
    <source>
        <dbReference type="SMART" id="SM00343"/>
    </source>
</evidence>
<feature type="domain" description="CCHC-type" evidence="3">
    <location>
        <begin position="70"/>
        <end position="86"/>
    </location>
</feature>
<keyword evidence="1" id="KW-0645">Protease</keyword>
<dbReference type="InterPro" id="IPR012337">
    <property type="entry name" value="RNaseH-like_sf"/>
</dbReference>
<protein>
    <recommendedName>
        <fullName evidence="3">CCHC-type domain-containing protein</fullName>
    </recommendedName>
</protein>
<dbReference type="InterPro" id="IPR039537">
    <property type="entry name" value="Retrotran_Ty1/copia-like"/>
</dbReference>
<dbReference type="PANTHER" id="PTHR42648:SF26">
    <property type="entry name" value="INTEGRASE CATALYTIC DOMAIN-CONTAINING PROTEIN"/>
    <property type="match status" value="1"/>
</dbReference>
<dbReference type="GO" id="GO:0003676">
    <property type="term" value="F:nucleic acid binding"/>
    <property type="evidence" value="ECO:0007669"/>
    <property type="project" value="InterPro"/>
</dbReference>
<feature type="compositionally biased region" description="Polar residues" evidence="2">
    <location>
        <begin position="1"/>
        <end position="12"/>
    </location>
</feature>
<feature type="domain" description="CCHC-type" evidence="3">
    <location>
        <begin position="99"/>
        <end position="115"/>
    </location>
</feature>
<dbReference type="Pfam" id="PF22936">
    <property type="entry name" value="Pol_BBD"/>
    <property type="match status" value="1"/>
</dbReference>
<dbReference type="InterPro" id="IPR025724">
    <property type="entry name" value="GAG-pre-integrase_dom"/>
</dbReference>
<dbReference type="Proteomes" id="UP000327157">
    <property type="component" value="Chromosome 14"/>
</dbReference>
<feature type="region of interest" description="Disordered" evidence="2">
    <location>
        <begin position="1"/>
        <end position="61"/>
    </location>
</feature>
<dbReference type="OrthoDB" id="1937754at2759"/>
<dbReference type="Gene3D" id="3.30.420.10">
    <property type="entry name" value="Ribonuclease H-like superfamily/Ribonuclease H"/>
    <property type="match status" value="1"/>
</dbReference>
<dbReference type="PANTHER" id="PTHR42648">
    <property type="entry name" value="TRANSPOSASE, PUTATIVE-RELATED"/>
    <property type="match status" value="1"/>
</dbReference>
<dbReference type="Gene3D" id="4.10.60.10">
    <property type="entry name" value="Zinc finger, CCHC-type"/>
    <property type="match status" value="1"/>
</dbReference>
<dbReference type="EMBL" id="SMOL01000553">
    <property type="protein sequence ID" value="KAB2608508.1"/>
    <property type="molecule type" value="Genomic_DNA"/>
</dbReference>
<dbReference type="SUPFAM" id="SSF53098">
    <property type="entry name" value="Ribonuclease H-like"/>
    <property type="match status" value="1"/>
</dbReference>
<sequence length="417" mass="46805">MGSPANSGSRSQFIPKPNYKGHNSFKHNAGFKGKGYNTGSSGGFSSTNTRQFGPNMWNGNTENRSSTVIECQICNKRGHTAANCFHRNTNPPSNGFHMLCQICGRHGHSALDCYHRGNYAFQGQQPPAQFTAMTAQQPDPQIPQDAWIVDTGASHHITADINALNSVTPFQGSETILVGNRTGLSIANTGATTIKNNSHSLVVKNVLHVPKIARSLLSVQQLCADNCSWFVCDENEFFVQDKKTRDILYRGKSKARQLFQIPVIKQSRGVQSVIQQPYGFLGQLVKSTLWHQRFGHPSNEIMSLMLKQSNIPLELDMNHSMCTYCLQGKMCRLHFSSSSDRYFSPFEKVHSDVWGPSPVKTVEGYRYYVTFVDQYTKFYNWVFTQFGVVIKCIQSDVGENTQVILLKLFLLQRVLNK</sequence>
<evidence type="ECO:0000256" key="1">
    <source>
        <dbReference type="ARBA" id="ARBA00022670"/>
    </source>
</evidence>
<feature type="compositionally biased region" description="Low complexity" evidence="2">
    <location>
        <begin position="35"/>
        <end position="49"/>
    </location>
</feature>
<evidence type="ECO:0000256" key="2">
    <source>
        <dbReference type="SAM" id="MobiDB-lite"/>
    </source>
</evidence>